<accession>A0A0W0TXH2</accession>
<dbReference type="EMBL" id="LNYC01000037">
    <property type="protein sequence ID" value="KTD00173.1"/>
    <property type="molecule type" value="Genomic_DNA"/>
</dbReference>
<dbReference type="InterPro" id="IPR036059">
    <property type="entry name" value="TldD/PmbA_sf"/>
</dbReference>
<evidence type="ECO:0000259" key="2">
    <source>
        <dbReference type="Pfam" id="PF01523"/>
    </source>
</evidence>
<evidence type="ECO:0000313" key="6">
    <source>
        <dbReference type="Proteomes" id="UP000054785"/>
    </source>
</evidence>
<dbReference type="InterPro" id="IPR035068">
    <property type="entry name" value="TldD/PmbA_N"/>
</dbReference>
<dbReference type="PATRIC" id="fig|45065.4.peg.1161"/>
<reference evidence="5 6" key="1">
    <citation type="submission" date="2015-11" db="EMBL/GenBank/DDBJ databases">
        <title>Genomic analysis of 38 Legionella species identifies large and diverse effector repertoires.</title>
        <authorList>
            <person name="Burstein D."/>
            <person name="Amaro F."/>
            <person name="Zusman T."/>
            <person name="Lifshitz Z."/>
            <person name="Cohen O."/>
            <person name="Gilbert J.A."/>
            <person name="Pupko T."/>
            <person name="Shuman H.A."/>
            <person name="Segal G."/>
        </authorList>
    </citation>
    <scope>NUCLEOTIDE SEQUENCE [LARGE SCALE GENOMIC DNA]</scope>
    <source>
        <strain evidence="5 6">ATCC 49504</strain>
    </source>
</reference>
<dbReference type="Pfam" id="PF19289">
    <property type="entry name" value="PmbA_TldD_3rd"/>
    <property type="match status" value="1"/>
</dbReference>
<organism evidence="5 6">
    <name type="scientific">Legionella geestiana</name>
    <dbReference type="NCBI Taxonomy" id="45065"/>
    <lineage>
        <taxon>Bacteria</taxon>
        <taxon>Pseudomonadati</taxon>
        <taxon>Pseudomonadota</taxon>
        <taxon>Gammaproteobacteria</taxon>
        <taxon>Legionellales</taxon>
        <taxon>Legionellaceae</taxon>
        <taxon>Legionella</taxon>
    </lineage>
</organism>
<sequence>MENTNRAHSKSTEDMLSILEDVLARAKARGASDASVSVHDDCGFSVDVRMGEVETVAFNEDRGISLTAYVGHRKGTASSTDLDSRGIDVLVEAAMGIASVSAADPCFGLPEPHLMQKEWQDLDLYHPWSLTPAEAIEYARDCESKALSQDARIFNSDGVHLSTGGGISGFANTAGGRGVLRFTRHSLSCSLLAREGDSVQRDYAYTTARHPGDMRSLETVALEAASRTTARLGARQIGTRMAPVLFAPRISGGLLSSFINAISGSTLYRKNSFLQHALDTRVFPAGVIIHEQPALLRGLGSSPFDDEGVPTRANRFVEDGILRLFALGSYSARKMNLQTTANAGGVHNLTADGGEYDLNALVKRMGTGLLVTELMGSGVNILTGDYSRGAGGFWVENGEIAYPVEQITIAGNLREMFLGIEAIGNDINPDSSTRCGSVLINRMTVAGHG</sequence>
<evidence type="ECO:0000259" key="3">
    <source>
        <dbReference type="Pfam" id="PF19289"/>
    </source>
</evidence>
<name>A0A0W0TXH2_9GAMM</name>
<evidence type="ECO:0000313" key="5">
    <source>
        <dbReference type="EMBL" id="KTD00173.1"/>
    </source>
</evidence>
<dbReference type="InterPro" id="IPR047657">
    <property type="entry name" value="PmbA"/>
</dbReference>
<dbReference type="Gene3D" id="3.30.2290.10">
    <property type="entry name" value="PmbA/TldD superfamily"/>
    <property type="match status" value="1"/>
</dbReference>
<dbReference type="InterPro" id="IPR045569">
    <property type="entry name" value="Metalloprtase-TldD/E_C"/>
</dbReference>
<dbReference type="RefSeq" id="WP_028386957.1">
    <property type="nucleotide sequence ID" value="NZ_CAAAHN010000001.1"/>
</dbReference>
<dbReference type="GO" id="GO:0008237">
    <property type="term" value="F:metallopeptidase activity"/>
    <property type="evidence" value="ECO:0007669"/>
    <property type="project" value="InterPro"/>
</dbReference>
<evidence type="ECO:0000259" key="4">
    <source>
        <dbReference type="Pfam" id="PF19290"/>
    </source>
</evidence>
<dbReference type="AlphaFoldDB" id="A0A0W0TXH2"/>
<feature type="domain" description="Metalloprotease TldD/E N-terminal" evidence="2">
    <location>
        <begin position="34"/>
        <end position="98"/>
    </location>
</feature>
<dbReference type="GO" id="GO:0006508">
    <property type="term" value="P:proteolysis"/>
    <property type="evidence" value="ECO:0007669"/>
    <property type="project" value="InterPro"/>
</dbReference>
<dbReference type="Pfam" id="PF19290">
    <property type="entry name" value="PmbA_TldD_2nd"/>
    <property type="match status" value="1"/>
</dbReference>
<feature type="domain" description="Metalloprotease TldD/E central" evidence="4">
    <location>
        <begin position="125"/>
        <end position="232"/>
    </location>
</feature>
<dbReference type="PANTHER" id="PTHR43421:SF1">
    <property type="entry name" value="METALLOPROTEASE PMBA"/>
    <property type="match status" value="1"/>
</dbReference>
<dbReference type="NCBIfam" id="NF008268">
    <property type="entry name" value="PRK11040.1"/>
    <property type="match status" value="1"/>
</dbReference>
<comment type="similarity">
    <text evidence="1">Belongs to the peptidase U62 family.</text>
</comment>
<evidence type="ECO:0000256" key="1">
    <source>
        <dbReference type="ARBA" id="ARBA00005836"/>
    </source>
</evidence>
<comment type="caution">
    <text evidence="5">The sequence shown here is derived from an EMBL/GenBank/DDBJ whole genome shotgun (WGS) entry which is preliminary data.</text>
</comment>
<dbReference type="GO" id="GO:0005829">
    <property type="term" value="C:cytosol"/>
    <property type="evidence" value="ECO:0007669"/>
    <property type="project" value="TreeGrafter"/>
</dbReference>
<dbReference type="InterPro" id="IPR002510">
    <property type="entry name" value="Metalloprtase-TldD/E_N"/>
</dbReference>
<dbReference type="SUPFAM" id="SSF111283">
    <property type="entry name" value="Putative modulator of DNA gyrase, PmbA/TldD"/>
    <property type="match status" value="1"/>
</dbReference>
<dbReference type="PANTHER" id="PTHR43421">
    <property type="entry name" value="METALLOPROTEASE PMBA"/>
    <property type="match status" value="1"/>
</dbReference>
<proteinExistence type="inferred from homology"/>
<gene>
    <name evidence="5" type="ORF">Lgee_1085</name>
</gene>
<dbReference type="InterPro" id="IPR045570">
    <property type="entry name" value="Metalloprtase-TldD/E_cen_dom"/>
</dbReference>
<dbReference type="Proteomes" id="UP000054785">
    <property type="component" value="Unassembled WGS sequence"/>
</dbReference>
<dbReference type="Pfam" id="PF01523">
    <property type="entry name" value="PmbA_TldD_1st"/>
    <property type="match status" value="1"/>
</dbReference>
<keyword evidence="6" id="KW-1185">Reference proteome</keyword>
<protein>
    <submittedName>
        <fullName evidence="5">Peptide maturation protein PmbA</fullName>
    </submittedName>
</protein>
<dbReference type="STRING" id="45065.Lgee_1085"/>
<feature type="domain" description="Metalloprotease TldD/E C-terminal" evidence="3">
    <location>
        <begin position="241"/>
        <end position="447"/>
    </location>
</feature>